<dbReference type="Gene3D" id="1.10.357.10">
    <property type="entry name" value="Tetracycline Repressor, domain 2"/>
    <property type="match status" value="1"/>
</dbReference>
<dbReference type="GO" id="GO:0000976">
    <property type="term" value="F:transcription cis-regulatory region binding"/>
    <property type="evidence" value="ECO:0007669"/>
    <property type="project" value="TreeGrafter"/>
</dbReference>
<dbReference type="Gene3D" id="1.10.10.60">
    <property type="entry name" value="Homeodomain-like"/>
    <property type="match status" value="1"/>
</dbReference>
<evidence type="ECO:0000259" key="6">
    <source>
        <dbReference type="PROSITE" id="PS50977"/>
    </source>
</evidence>
<sequence length="233" mass="26409">MPHNTSHTPLTNEAAPKRSRRKEARPGELLEAALDLFVEKGFAATRVDDVAARAGVSKGTLFLYFPSKEELFKAVVRENIVGRFTEWNNALESFVGNTSEVLTYCYQVWWERIGATKASGITKLMFSEAQNFPEIAQFYQQEVILPCRALIRRILQRGMERGEFRQMDLEYGTYIVLAPMMFLMLWNNSMGPCSLPDEVFTPEQYIRTQIDNILHGLCVRPAAGATPPPSQNP</sequence>
<dbReference type="Proteomes" id="UP000032566">
    <property type="component" value="Unassembled WGS sequence"/>
</dbReference>
<dbReference type="Pfam" id="PF16859">
    <property type="entry name" value="TetR_C_11"/>
    <property type="match status" value="1"/>
</dbReference>
<keyword evidence="2 4" id="KW-0238">DNA-binding</keyword>
<dbReference type="InterPro" id="IPR050109">
    <property type="entry name" value="HTH-type_TetR-like_transc_reg"/>
</dbReference>
<evidence type="ECO:0000256" key="4">
    <source>
        <dbReference type="PROSITE-ProRule" id="PRU00335"/>
    </source>
</evidence>
<feature type="region of interest" description="Disordered" evidence="5">
    <location>
        <begin position="1"/>
        <end position="23"/>
    </location>
</feature>
<dbReference type="FunFam" id="1.10.10.60:FF:000141">
    <property type="entry name" value="TetR family transcriptional regulator"/>
    <property type="match status" value="1"/>
</dbReference>
<reference evidence="7 8" key="1">
    <citation type="submission" date="2014-12" db="EMBL/GenBank/DDBJ databases">
        <title>Isolation of bacteria from lake water.</title>
        <authorList>
            <person name="Sheng K.-Y."/>
            <person name="Chin P.-S."/>
            <person name="Chan K.-G."/>
            <person name="Tan G.S."/>
        </authorList>
    </citation>
    <scope>NUCLEOTIDE SEQUENCE [LARGE SCALE GENOMIC DNA]</scope>
    <source>
        <strain evidence="7 8">KY4</strain>
    </source>
</reference>
<dbReference type="Pfam" id="PF00440">
    <property type="entry name" value="TetR_N"/>
    <property type="match status" value="1"/>
</dbReference>
<dbReference type="SUPFAM" id="SSF46689">
    <property type="entry name" value="Homeodomain-like"/>
    <property type="match status" value="1"/>
</dbReference>
<evidence type="ECO:0000313" key="7">
    <source>
        <dbReference type="EMBL" id="KJA09606.1"/>
    </source>
</evidence>
<gene>
    <name evidence="7" type="ORF">RP29_15780</name>
</gene>
<organism evidence="7 8">
    <name type="scientific">Acidovorax temperans</name>
    <dbReference type="NCBI Taxonomy" id="80878"/>
    <lineage>
        <taxon>Bacteria</taxon>
        <taxon>Pseudomonadati</taxon>
        <taxon>Pseudomonadota</taxon>
        <taxon>Betaproteobacteria</taxon>
        <taxon>Burkholderiales</taxon>
        <taxon>Comamonadaceae</taxon>
        <taxon>Acidovorax</taxon>
    </lineage>
</organism>
<dbReference type="GO" id="GO:0003700">
    <property type="term" value="F:DNA-binding transcription factor activity"/>
    <property type="evidence" value="ECO:0007669"/>
    <property type="project" value="TreeGrafter"/>
</dbReference>
<dbReference type="OrthoDB" id="9809994at2"/>
<keyword evidence="3" id="KW-0804">Transcription</keyword>
<dbReference type="PANTHER" id="PTHR30055">
    <property type="entry name" value="HTH-TYPE TRANSCRIPTIONAL REGULATOR RUTR"/>
    <property type="match status" value="1"/>
</dbReference>
<dbReference type="PANTHER" id="PTHR30055:SF234">
    <property type="entry name" value="HTH-TYPE TRANSCRIPTIONAL REGULATOR BETI"/>
    <property type="match status" value="1"/>
</dbReference>
<evidence type="ECO:0000256" key="2">
    <source>
        <dbReference type="ARBA" id="ARBA00023125"/>
    </source>
</evidence>
<protein>
    <submittedName>
        <fullName evidence="7">TetR family transcriptional regulator</fullName>
    </submittedName>
</protein>
<feature type="compositionally biased region" description="Polar residues" evidence="5">
    <location>
        <begin position="1"/>
        <end position="11"/>
    </location>
</feature>
<dbReference type="CDD" id="cd02981">
    <property type="entry name" value="PDI_b_family"/>
    <property type="match status" value="1"/>
</dbReference>
<dbReference type="InterPro" id="IPR001647">
    <property type="entry name" value="HTH_TetR"/>
</dbReference>
<dbReference type="InterPro" id="IPR011075">
    <property type="entry name" value="TetR_C"/>
</dbReference>
<comment type="caution">
    <text evidence="7">The sequence shown here is derived from an EMBL/GenBank/DDBJ whole genome shotgun (WGS) entry which is preliminary data.</text>
</comment>
<dbReference type="STRING" id="80878.RP29_15780"/>
<evidence type="ECO:0000256" key="1">
    <source>
        <dbReference type="ARBA" id="ARBA00023015"/>
    </source>
</evidence>
<dbReference type="EMBL" id="JXYQ01000056">
    <property type="protein sequence ID" value="KJA09606.1"/>
    <property type="molecule type" value="Genomic_DNA"/>
</dbReference>
<keyword evidence="8" id="KW-1185">Reference proteome</keyword>
<evidence type="ECO:0000256" key="3">
    <source>
        <dbReference type="ARBA" id="ARBA00023163"/>
    </source>
</evidence>
<dbReference type="AlphaFoldDB" id="A0A0D7K5H8"/>
<dbReference type="PATRIC" id="fig|80878.5.peg.3064"/>
<dbReference type="InterPro" id="IPR009057">
    <property type="entry name" value="Homeodomain-like_sf"/>
</dbReference>
<keyword evidence="1" id="KW-0805">Transcription regulation</keyword>
<feature type="domain" description="HTH tetR-type" evidence="6">
    <location>
        <begin position="23"/>
        <end position="83"/>
    </location>
</feature>
<dbReference type="SUPFAM" id="SSF48498">
    <property type="entry name" value="Tetracyclin repressor-like, C-terminal domain"/>
    <property type="match status" value="1"/>
</dbReference>
<proteinExistence type="predicted"/>
<name>A0A0D7K5H8_9BURK</name>
<feature type="DNA-binding region" description="H-T-H motif" evidence="4">
    <location>
        <begin position="46"/>
        <end position="65"/>
    </location>
</feature>
<dbReference type="RefSeq" id="WP_044400631.1">
    <property type="nucleotide sequence ID" value="NZ_JXYQ01000056.1"/>
</dbReference>
<evidence type="ECO:0000256" key="5">
    <source>
        <dbReference type="SAM" id="MobiDB-lite"/>
    </source>
</evidence>
<evidence type="ECO:0000313" key="8">
    <source>
        <dbReference type="Proteomes" id="UP000032566"/>
    </source>
</evidence>
<dbReference type="PRINTS" id="PR00455">
    <property type="entry name" value="HTHTETR"/>
</dbReference>
<accession>A0A0D7K5H8</accession>
<dbReference type="PROSITE" id="PS50977">
    <property type="entry name" value="HTH_TETR_2"/>
    <property type="match status" value="1"/>
</dbReference>
<dbReference type="InterPro" id="IPR036271">
    <property type="entry name" value="Tet_transcr_reg_TetR-rel_C_sf"/>
</dbReference>